<protein>
    <submittedName>
        <fullName evidence="1">Uncharacterized protein</fullName>
    </submittedName>
</protein>
<comment type="caution">
    <text evidence="1">The sequence shown here is derived from an EMBL/GenBank/DDBJ whole genome shotgun (WGS) entry which is preliminary data.</text>
</comment>
<proteinExistence type="predicted"/>
<organism evidence="1 2">
    <name type="scientific">Champsocephalus esox</name>
    <name type="common">pike icefish</name>
    <dbReference type="NCBI Taxonomy" id="159716"/>
    <lineage>
        <taxon>Eukaryota</taxon>
        <taxon>Metazoa</taxon>
        <taxon>Chordata</taxon>
        <taxon>Craniata</taxon>
        <taxon>Vertebrata</taxon>
        <taxon>Euteleostomi</taxon>
        <taxon>Actinopterygii</taxon>
        <taxon>Neopterygii</taxon>
        <taxon>Teleostei</taxon>
        <taxon>Neoteleostei</taxon>
        <taxon>Acanthomorphata</taxon>
        <taxon>Eupercaria</taxon>
        <taxon>Perciformes</taxon>
        <taxon>Notothenioidei</taxon>
        <taxon>Channichthyidae</taxon>
        <taxon>Champsocephalus</taxon>
    </lineage>
</organism>
<keyword evidence="2" id="KW-1185">Reference proteome</keyword>
<dbReference type="Proteomes" id="UP001335648">
    <property type="component" value="Unassembled WGS sequence"/>
</dbReference>
<accession>A0AAN8BRY1</accession>
<name>A0AAN8BRY1_9TELE</name>
<gene>
    <name evidence="1" type="ORF">CesoFtcFv8_014115</name>
</gene>
<evidence type="ECO:0000313" key="2">
    <source>
        <dbReference type="Proteomes" id="UP001335648"/>
    </source>
</evidence>
<reference evidence="1 2" key="1">
    <citation type="journal article" date="2023" name="Mol. Biol. Evol.">
        <title>Genomics of Secondarily Temperate Adaptation in the Only Non-Antarctic Icefish.</title>
        <authorList>
            <person name="Rivera-Colon A.G."/>
            <person name="Rayamajhi N."/>
            <person name="Minhas B.F."/>
            <person name="Madrigal G."/>
            <person name="Bilyk K.T."/>
            <person name="Yoon V."/>
            <person name="Hune M."/>
            <person name="Gregory S."/>
            <person name="Cheng C.H.C."/>
            <person name="Catchen J.M."/>
        </authorList>
    </citation>
    <scope>NUCLEOTIDE SEQUENCE [LARGE SCALE GENOMIC DNA]</scope>
    <source>
        <strain evidence="1">JC2023a</strain>
    </source>
</reference>
<evidence type="ECO:0000313" key="1">
    <source>
        <dbReference type="EMBL" id="KAK5890611.1"/>
    </source>
</evidence>
<dbReference type="EMBL" id="JAULUE010002056">
    <property type="protein sequence ID" value="KAK5890611.1"/>
    <property type="molecule type" value="Genomic_DNA"/>
</dbReference>
<sequence length="142" mass="15858">MILSAALPNERPRPIGVLVVRVTPSGRGLVKTLSQTERSMQRDRPPTNNSSPHWIMQRSVQLLVIVLIRRIWPLLLKSVSVVCGLKRAARRKLKIADLCLANKEQQPIAGCQLGYATHSDGSASSMRRRSFTETKSEAFGWI</sequence>
<dbReference type="AlphaFoldDB" id="A0AAN8BRY1"/>